<dbReference type="OrthoDB" id="9861201at2"/>
<name>A0A059FB17_9PROT</name>
<dbReference type="PATRIC" id="fig|1280952.3.peg.2473"/>
<keyword evidence="1" id="KW-0812">Transmembrane</keyword>
<proteinExistence type="predicted"/>
<dbReference type="Proteomes" id="UP000024816">
    <property type="component" value="Unassembled WGS sequence"/>
</dbReference>
<comment type="caution">
    <text evidence="2">The sequence shown here is derived from an EMBL/GenBank/DDBJ whole genome shotgun (WGS) entry which is preliminary data.</text>
</comment>
<sequence>MTKWLMTGTALLVAGLLKIWQHTNAPMTLEDYLAFRCGSASGAAGDSFLTFAGHCWGCPVAAIGAAMIAYTAVMVMASSRRKMLAVRR</sequence>
<dbReference type="STRING" id="1280952.HJA_12349"/>
<dbReference type="AlphaFoldDB" id="A0A059FB17"/>
<keyword evidence="1" id="KW-0472">Membrane</keyword>
<evidence type="ECO:0000256" key="1">
    <source>
        <dbReference type="SAM" id="Phobius"/>
    </source>
</evidence>
<accession>A0A059FB17</accession>
<feature type="transmembrane region" description="Helical" evidence="1">
    <location>
        <begin position="51"/>
        <end position="78"/>
    </location>
</feature>
<evidence type="ECO:0000313" key="3">
    <source>
        <dbReference type="Proteomes" id="UP000024816"/>
    </source>
</evidence>
<reference evidence="2 3" key="1">
    <citation type="journal article" date="2014" name="Antonie Van Leeuwenhoek">
        <title>Hyphomonas beringensis sp. nov. and Hyphomonas chukchiensis sp. nov., isolated from surface seawater of the Bering Sea and Chukchi Sea.</title>
        <authorList>
            <person name="Li C."/>
            <person name="Lai Q."/>
            <person name="Li G."/>
            <person name="Dong C."/>
            <person name="Wang J."/>
            <person name="Liao Y."/>
            <person name="Shao Z."/>
        </authorList>
    </citation>
    <scope>NUCLEOTIDE SEQUENCE [LARGE SCALE GENOMIC DNA]</scope>
    <source>
        <strain evidence="2 3">VP2</strain>
    </source>
</reference>
<keyword evidence="1" id="KW-1133">Transmembrane helix</keyword>
<dbReference type="EMBL" id="ARYJ01000007">
    <property type="protein sequence ID" value="KCZ87792.1"/>
    <property type="molecule type" value="Genomic_DNA"/>
</dbReference>
<keyword evidence="3" id="KW-1185">Reference proteome</keyword>
<protein>
    <submittedName>
        <fullName evidence="2">Uncharacterized protein</fullName>
    </submittedName>
</protein>
<organism evidence="2 3">
    <name type="scientific">Hyphomonas jannaschiana VP2</name>
    <dbReference type="NCBI Taxonomy" id="1280952"/>
    <lineage>
        <taxon>Bacteria</taxon>
        <taxon>Pseudomonadati</taxon>
        <taxon>Pseudomonadota</taxon>
        <taxon>Alphaproteobacteria</taxon>
        <taxon>Hyphomonadales</taxon>
        <taxon>Hyphomonadaceae</taxon>
        <taxon>Hyphomonas</taxon>
    </lineage>
</organism>
<gene>
    <name evidence="2" type="ORF">HJA_12349</name>
</gene>
<evidence type="ECO:0000313" key="2">
    <source>
        <dbReference type="EMBL" id="KCZ87792.1"/>
    </source>
</evidence>
<dbReference type="RefSeq" id="WP_035582687.1">
    <property type="nucleotide sequence ID" value="NZ_ARYJ01000007.1"/>
</dbReference>